<evidence type="ECO:0000256" key="1">
    <source>
        <dbReference type="SAM" id="MobiDB-lite"/>
    </source>
</evidence>
<sequence length="447" mass="50172">MNQQPTSLPFHVNCPFTGQGTCRCSLGTPSSVAEQPGEYQRQAAMMQRMWQHQNQMFPREQQPPVDIALPRLLRQTIPELEPLPPPGPMDRKSAEMAVRQARKNAESALATAARMAAAAGLDFNVPQGFQVDLNGVIKTDTRDLEMRARALEHTLAERRARSQQASASHAAIPDTHDSRQPPFGRDTGRGPRAFQQQPNQQQQQQQFAGGWPISNARKQKPKPESRSQFDEPFKPTGQNKSKKQKTGQEGSDAWEASPDKALRLKMKDIKQSLKDRWLQLFWPEDGRWWPGQVIEVHAKERKISLLYKTGEEETDLDVGDMVRKGEVAWLSAEEMRAAAEPLPNAYPPPEDGAFERHQSNHMGGPKAWQMQSQPVDFQMGSIDGLPRQRAGPSFAHNSAPVGASRVSLGGGFQMMGQTEDDPFEQYERQLQERQRGQGSLPNTSRYL</sequence>
<feature type="compositionally biased region" description="Low complexity" evidence="1">
    <location>
        <begin position="162"/>
        <end position="171"/>
    </location>
</feature>
<dbReference type="EMBL" id="JALJOT010000003">
    <property type="protein sequence ID" value="KAK9916942.1"/>
    <property type="molecule type" value="Genomic_DNA"/>
</dbReference>
<feature type="compositionally biased region" description="Low complexity" evidence="1">
    <location>
        <begin position="195"/>
        <end position="206"/>
    </location>
</feature>
<keyword evidence="3" id="KW-1185">Reference proteome</keyword>
<name>A0ABR2YYI9_9CHLO</name>
<proteinExistence type="predicted"/>
<evidence type="ECO:0008006" key="4">
    <source>
        <dbReference type="Google" id="ProtNLM"/>
    </source>
</evidence>
<evidence type="ECO:0000313" key="2">
    <source>
        <dbReference type="EMBL" id="KAK9916942.1"/>
    </source>
</evidence>
<comment type="caution">
    <text evidence="2">The sequence shown here is derived from an EMBL/GenBank/DDBJ whole genome shotgun (WGS) entry which is preliminary data.</text>
</comment>
<feature type="region of interest" description="Disordered" evidence="1">
    <location>
        <begin position="408"/>
        <end position="447"/>
    </location>
</feature>
<evidence type="ECO:0000313" key="3">
    <source>
        <dbReference type="Proteomes" id="UP001491310"/>
    </source>
</evidence>
<feature type="compositionally biased region" description="Basic and acidic residues" evidence="1">
    <location>
        <begin position="221"/>
        <end position="233"/>
    </location>
</feature>
<accession>A0ABR2YYI9</accession>
<gene>
    <name evidence="2" type="ORF">WJX75_009022</name>
</gene>
<feature type="region of interest" description="Disordered" evidence="1">
    <location>
        <begin position="156"/>
        <end position="259"/>
    </location>
</feature>
<organism evidence="2 3">
    <name type="scientific">Coccomyxa subellipsoidea</name>
    <dbReference type="NCBI Taxonomy" id="248742"/>
    <lineage>
        <taxon>Eukaryota</taxon>
        <taxon>Viridiplantae</taxon>
        <taxon>Chlorophyta</taxon>
        <taxon>core chlorophytes</taxon>
        <taxon>Trebouxiophyceae</taxon>
        <taxon>Trebouxiophyceae incertae sedis</taxon>
        <taxon>Coccomyxaceae</taxon>
        <taxon>Coccomyxa</taxon>
    </lineage>
</organism>
<reference evidence="2 3" key="1">
    <citation type="journal article" date="2024" name="Nat. Commun.">
        <title>Phylogenomics reveals the evolutionary origins of lichenization in chlorophyte algae.</title>
        <authorList>
            <person name="Puginier C."/>
            <person name="Libourel C."/>
            <person name="Otte J."/>
            <person name="Skaloud P."/>
            <person name="Haon M."/>
            <person name="Grisel S."/>
            <person name="Petersen M."/>
            <person name="Berrin J.G."/>
            <person name="Delaux P.M."/>
            <person name="Dal Grande F."/>
            <person name="Keller J."/>
        </authorList>
    </citation>
    <scope>NUCLEOTIDE SEQUENCE [LARGE SCALE GENOMIC DNA]</scope>
    <source>
        <strain evidence="2 3">SAG 216-7</strain>
    </source>
</reference>
<protein>
    <recommendedName>
        <fullName evidence="4">PWWP domain-containing protein</fullName>
    </recommendedName>
</protein>
<dbReference type="Proteomes" id="UP001491310">
    <property type="component" value="Unassembled WGS sequence"/>
</dbReference>
<feature type="compositionally biased region" description="Basic and acidic residues" evidence="1">
    <location>
        <begin position="425"/>
        <end position="435"/>
    </location>
</feature>